<organism evidence="1">
    <name type="scientific">Timema monikensis</name>
    <dbReference type="NCBI Taxonomy" id="170555"/>
    <lineage>
        <taxon>Eukaryota</taxon>
        <taxon>Metazoa</taxon>
        <taxon>Ecdysozoa</taxon>
        <taxon>Arthropoda</taxon>
        <taxon>Hexapoda</taxon>
        <taxon>Insecta</taxon>
        <taxon>Pterygota</taxon>
        <taxon>Neoptera</taxon>
        <taxon>Polyneoptera</taxon>
        <taxon>Phasmatodea</taxon>
        <taxon>Timematodea</taxon>
        <taxon>Timematoidea</taxon>
        <taxon>Timematidae</taxon>
        <taxon>Timema</taxon>
    </lineage>
</organism>
<evidence type="ECO:0000313" key="1">
    <source>
        <dbReference type="EMBL" id="CAD7429541.1"/>
    </source>
</evidence>
<protein>
    <submittedName>
        <fullName evidence="1">Uncharacterized protein</fullName>
    </submittedName>
</protein>
<name>A0A7R9E9E1_9NEOP</name>
<dbReference type="AlphaFoldDB" id="A0A7R9E9E1"/>
<proteinExistence type="predicted"/>
<dbReference type="EMBL" id="OB794118">
    <property type="protein sequence ID" value="CAD7429541.1"/>
    <property type="molecule type" value="Genomic_DNA"/>
</dbReference>
<reference evidence="1" key="1">
    <citation type="submission" date="2020-11" db="EMBL/GenBank/DDBJ databases">
        <authorList>
            <person name="Tran Van P."/>
        </authorList>
    </citation>
    <scope>NUCLEOTIDE SEQUENCE</scope>
</reference>
<accession>A0A7R9E9E1</accession>
<sequence length="83" mass="9402">MLKTIVVMLVVKNHLPGATHWIQQCDGNVVIFLFVIDMVATSSPSDDIKHFITKDAIKHSLSPRTQHAAHLERKYFQQLTGYA</sequence>
<gene>
    <name evidence="1" type="ORF">TMSB3V08_LOCUS6318</name>
</gene>